<dbReference type="AlphaFoldDB" id="A0A5A5TDW9"/>
<proteinExistence type="predicted"/>
<keyword evidence="2" id="KW-1185">Reference proteome</keyword>
<evidence type="ECO:0000313" key="2">
    <source>
        <dbReference type="Proteomes" id="UP000322530"/>
    </source>
</evidence>
<protein>
    <submittedName>
        <fullName evidence="1">Uncharacterized protein</fullName>
    </submittedName>
</protein>
<dbReference type="Gene3D" id="2.60.120.560">
    <property type="entry name" value="Exo-inulinase, domain 1"/>
    <property type="match status" value="1"/>
</dbReference>
<dbReference type="EMBL" id="BIXY01000036">
    <property type="protein sequence ID" value="GCF09084.1"/>
    <property type="molecule type" value="Genomic_DNA"/>
</dbReference>
<sequence>MITEQIVFLDWHLQEDTLTQIASTAGEQIILKGTALPQFEFGATLRLIAPLSEGQSALGILAHYSNKARLLIRFIQQQERWALAVETVGVAPVVNRVIALPADFDPADWHTLRLIQQVEQTDIYLDGTAILRVLETAYIAQPGIYVNNAGAEYSHISQSSND</sequence>
<accession>A0A5A5TDW9</accession>
<dbReference type="RefSeq" id="WP_149402042.1">
    <property type="nucleotide sequence ID" value="NZ_BIXY01000036.1"/>
</dbReference>
<evidence type="ECO:0000313" key="1">
    <source>
        <dbReference type="EMBL" id="GCF09084.1"/>
    </source>
</evidence>
<name>A0A5A5TDW9_9CHLR</name>
<gene>
    <name evidence="1" type="ORF">KDI_26480</name>
</gene>
<reference evidence="1 2" key="1">
    <citation type="submission" date="2019-01" db="EMBL/GenBank/DDBJ databases">
        <title>Draft genome sequence of Dictyobacter sp. Uno17.</title>
        <authorList>
            <person name="Wang C.M."/>
            <person name="Zheng Y."/>
            <person name="Sakai Y."/>
            <person name="Abe K."/>
            <person name="Yokota A."/>
            <person name="Yabe S."/>
        </authorList>
    </citation>
    <scope>NUCLEOTIDE SEQUENCE [LARGE SCALE GENOMIC DNA]</scope>
    <source>
        <strain evidence="1 2">Uno17</strain>
    </source>
</reference>
<comment type="caution">
    <text evidence="1">The sequence shown here is derived from an EMBL/GenBank/DDBJ whole genome shotgun (WGS) entry which is preliminary data.</text>
</comment>
<organism evidence="1 2">
    <name type="scientific">Dictyobacter arantiisoli</name>
    <dbReference type="NCBI Taxonomy" id="2014874"/>
    <lineage>
        <taxon>Bacteria</taxon>
        <taxon>Bacillati</taxon>
        <taxon>Chloroflexota</taxon>
        <taxon>Ktedonobacteria</taxon>
        <taxon>Ktedonobacterales</taxon>
        <taxon>Dictyobacteraceae</taxon>
        <taxon>Dictyobacter</taxon>
    </lineage>
</organism>
<dbReference type="OrthoDB" id="160336at2"/>
<dbReference type="Proteomes" id="UP000322530">
    <property type="component" value="Unassembled WGS sequence"/>
</dbReference>